<dbReference type="EMBL" id="BK032577">
    <property type="protein sequence ID" value="DAF49130.1"/>
    <property type="molecule type" value="Genomic_DNA"/>
</dbReference>
<organism evidence="2">
    <name type="scientific">Siphoviridae sp. ctnpt50</name>
    <dbReference type="NCBI Taxonomy" id="2827941"/>
    <lineage>
        <taxon>Viruses</taxon>
        <taxon>Duplodnaviria</taxon>
        <taxon>Heunggongvirae</taxon>
        <taxon>Uroviricota</taxon>
        <taxon>Caudoviricetes</taxon>
    </lineage>
</organism>
<sequence>MKSLDDTKNNTDVSNTEDLENLLNNFDRTINPNADRNNMRSNDVRSEDKKSKNPNWRKENENLSCYALSRYSNEPEDDFDYFDLNTSLKQIQKNIISSKKTESLDIDLSKLETNHLYKNWKEVCADLKISYSGNGRNTIEQKKIILGNTKYEKSGNSYMFYEINPDYENEFSKNTEVTRVNCVEAILSNVFSSMNNQPIALTAKCWFELLGLVDENYSPYNKENKRRLMATVEKDIQEYEMTVEDGSPIISSAVKTSTDFFYTNTQARFKEALFNAFDSLQRRGAIIVDTVVGGFPLTKEQVETIKGAVEKNPDVSMYDLNIRPKRQMMSLGSLNTKYLECEEETLRDLKMNRTDLKILRKNPGLAKKYYGRLGIKTALKIGMIYISRFFIVYPYSDNCKKVFKTQSQDKDVRAYVKYLMQRGIFESAKNKMLKADGKGDFGTDKFLVANSYLIEKLIKENRENSEEMLKFGMINAQRFEKNISDVLYTDDVNDGGEEE</sequence>
<protein>
    <submittedName>
        <fullName evidence="2">Uncharacterized protein</fullName>
    </submittedName>
</protein>
<feature type="compositionally biased region" description="Polar residues" evidence="1">
    <location>
        <begin position="26"/>
        <end position="41"/>
    </location>
</feature>
<reference evidence="2" key="1">
    <citation type="journal article" date="2021" name="Proc. Natl. Acad. Sci. U.S.A.">
        <title>A Catalog of Tens of Thousands of Viruses from Human Metagenomes Reveals Hidden Associations with Chronic Diseases.</title>
        <authorList>
            <person name="Tisza M.J."/>
            <person name="Buck C.B."/>
        </authorList>
    </citation>
    <scope>NUCLEOTIDE SEQUENCE</scope>
    <source>
        <strain evidence="2">Ctnpt50</strain>
    </source>
</reference>
<feature type="compositionally biased region" description="Basic and acidic residues" evidence="1">
    <location>
        <begin position="42"/>
        <end position="57"/>
    </location>
</feature>
<accession>A0A8S5SEP1</accession>
<evidence type="ECO:0000256" key="1">
    <source>
        <dbReference type="SAM" id="MobiDB-lite"/>
    </source>
</evidence>
<evidence type="ECO:0000313" key="2">
    <source>
        <dbReference type="EMBL" id="DAF49130.1"/>
    </source>
</evidence>
<proteinExistence type="predicted"/>
<feature type="region of interest" description="Disordered" evidence="1">
    <location>
        <begin position="26"/>
        <end position="57"/>
    </location>
</feature>
<name>A0A8S5SEP1_9CAUD</name>